<dbReference type="InterPro" id="IPR001736">
    <property type="entry name" value="PLipase_D/transphosphatidylase"/>
</dbReference>
<keyword evidence="3" id="KW-0443">Lipid metabolism</keyword>
<sequence>MFPPLFGRYTTSALGVIAAAAPLYYFIRKYFYTDSDEDDIWPKNEVLFFCEVGIGCKDHLAEGGEKKQCSSKNCSFYNLSRMLHYLNSAESSLDVCLYLITVKELGAAVIKAQKRGVKVRIICDEDMANGSGSQILSFQGNGLPVKYFRKSTRLMHHKFVIIDKRILMTGSLNWTMQAIFGNWENIIITTERTIVREFLLEYERLWKSID</sequence>
<evidence type="ECO:0000313" key="9">
    <source>
        <dbReference type="EMBL" id="JAS70814.1"/>
    </source>
</evidence>
<dbReference type="InterPro" id="IPR051406">
    <property type="entry name" value="PLD_domain"/>
</dbReference>
<evidence type="ECO:0000256" key="3">
    <source>
        <dbReference type="ARBA" id="ARBA00023098"/>
    </source>
</evidence>
<evidence type="ECO:0000256" key="6">
    <source>
        <dbReference type="ARBA" id="ARBA00043167"/>
    </source>
</evidence>
<evidence type="ECO:0000259" key="8">
    <source>
        <dbReference type="PROSITE" id="PS50035"/>
    </source>
</evidence>
<organism evidence="9">
    <name type="scientific">Homalodisca liturata</name>
    <dbReference type="NCBI Taxonomy" id="320908"/>
    <lineage>
        <taxon>Eukaryota</taxon>
        <taxon>Metazoa</taxon>
        <taxon>Ecdysozoa</taxon>
        <taxon>Arthropoda</taxon>
        <taxon>Hexapoda</taxon>
        <taxon>Insecta</taxon>
        <taxon>Pterygota</taxon>
        <taxon>Neoptera</taxon>
        <taxon>Paraneoptera</taxon>
        <taxon>Hemiptera</taxon>
        <taxon>Auchenorrhyncha</taxon>
        <taxon>Membracoidea</taxon>
        <taxon>Cicadellidae</taxon>
        <taxon>Cicadellinae</taxon>
        <taxon>Proconiini</taxon>
        <taxon>Homalodisca</taxon>
    </lineage>
</organism>
<evidence type="ECO:0000256" key="2">
    <source>
        <dbReference type="ARBA" id="ARBA00022963"/>
    </source>
</evidence>
<dbReference type="GO" id="GO:0016891">
    <property type="term" value="F:RNA endonuclease activity producing 5'-phosphomonoesters, hydrolytic mechanism"/>
    <property type="evidence" value="ECO:0007669"/>
    <property type="project" value="TreeGrafter"/>
</dbReference>
<name>A0A1B6H873_9HEMI</name>
<comment type="similarity">
    <text evidence="4">Belongs to the phospholipase D family. MitoPLD/Zucchini subfamily.</text>
</comment>
<keyword evidence="1" id="KW-0378">Hydrolase</keyword>
<dbReference type="PANTHER" id="PTHR43856">
    <property type="entry name" value="CARDIOLIPIN HYDROLASE"/>
    <property type="match status" value="1"/>
</dbReference>
<feature type="domain" description="PLD phosphodiesterase" evidence="8">
    <location>
        <begin position="151"/>
        <end position="178"/>
    </location>
</feature>
<evidence type="ECO:0000256" key="5">
    <source>
        <dbReference type="ARBA" id="ARBA00040549"/>
    </source>
</evidence>
<dbReference type="GO" id="GO:0005739">
    <property type="term" value="C:mitochondrion"/>
    <property type="evidence" value="ECO:0007669"/>
    <property type="project" value="TreeGrafter"/>
</dbReference>
<reference evidence="9" key="1">
    <citation type="submission" date="2015-11" db="EMBL/GenBank/DDBJ databases">
        <title>De novo transcriptome assembly of four potential Pierce s Disease insect vectors from Arizona vineyards.</title>
        <authorList>
            <person name="Tassone E.E."/>
        </authorList>
    </citation>
    <scope>NUCLEOTIDE SEQUENCE</scope>
</reference>
<keyword evidence="7" id="KW-1133">Transmembrane helix</keyword>
<keyword evidence="2" id="KW-0442">Lipid degradation</keyword>
<keyword evidence="7" id="KW-0472">Membrane</keyword>
<proteinExistence type="inferred from homology"/>
<dbReference type="AlphaFoldDB" id="A0A1B6H873"/>
<dbReference type="SMART" id="SM00155">
    <property type="entry name" value="PLDc"/>
    <property type="match status" value="1"/>
</dbReference>
<dbReference type="CDD" id="cd09171">
    <property type="entry name" value="PLDc_vPLD6_like"/>
    <property type="match status" value="1"/>
</dbReference>
<keyword evidence="7" id="KW-0812">Transmembrane</keyword>
<dbReference type="Gene3D" id="3.30.870.10">
    <property type="entry name" value="Endonuclease Chain A"/>
    <property type="match status" value="1"/>
</dbReference>
<dbReference type="EMBL" id="GECU01036892">
    <property type="protein sequence ID" value="JAS70814.1"/>
    <property type="molecule type" value="Transcribed_RNA"/>
</dbReference>
<evidence type="ECO:0000256" key="7">
    <source>
        <dbReference type="SAM" id="Phobius"/>
    </source>
</evidence>
<dbReference type="PROSITE" id="PS50035">
    <property type="entry name" value="PLD"/>
    <property type="match status" value="1"/>
</dbReference>
<accession>A0A1B6H873</accession>
<dbReference type="PANTHER" id="PTHR43856:SF1">
    <property type="entry name" value="MITOCHONDRIAL CARDIOLIPIN HYDROLASE"/>
    <property type="match status" value="1"/>
</dbReference>
<protein>
    <recommendedName>
        <fullName evidence="5">Mitochondrial cardiolipin hydrolase</fullName>
    </recommendedName>
    <alternativeName>
        <fullName evidence="6">Mitochondrial phospholipase</fullName>
    </alternativeName>
</protein>
<evidence type="ECO:0000256" key="1">
    <source>
        <dbReference type="ARBA" id="ARBA00022801"/>
    </source>
</evidence>
<evidence type="ECO:0000256" key="4">
    <source>
        <dbReference type="ARBA" id="ARBA00038012"/>
    </source>
</evidence>
<gene>
    <name evidence="9" type="ORF">g.6928</name>
</gene>
<dbReference type="GO" id="GO:0034587">
    <property type="term" value="P:piRNA processing"/>
    <property type="evidence" value="ECO:0007669"/>
    <property type="project" value="TreeGrafter"/>
</dbReference>
<feature type="transmembrane region" description="Helical" evidence="7">
    <location>
        <begin position="6"/>
        <end position="27"/>
    </location>
</feature>
<dbReference type="InterPro" id="IPR025202">
    <property type="entry name" value="PLD-like_dom"/>
</dbReference>
<dbReference type="SUPFAM" id="SSF56024">
    <property type="entry name" value="Phospholipase D/nuclease"/>
    <property type="match status" value="1"/>
</dbReference>
<dbReference type="GO" id="GO:0016042">
    <property type="term" value="P:lipid catabolic process"/>
    <property type="evidence" value="ECO:0007669"/>
    <property type="project" value="UniProtKB-KW"/>
</dbReference>
<dbReference type="Pfam" id="PF13091">
    <property type="entry name" value="PLDc_2"/>
    <property type="match status" value="1"/>
</dbReference>